<dbReference type="InterPro" id="IPR051000">
    <property type="entry name" value="Homeobox_DNA-bind_prot"/>
</dbReference>
<name>A0A9P6CLM2_9AGAR</name>
<dbReference type="GO" id="GO:0006357">
    <property type="term" value="P:regulation of transcription by RNA polymerase II"/>
    <property type="evidence" value="ECO:0007669"/>
    <property type="project" value="TreeGrafter"/>
</dbReference>
<feature type="domain" description="Homeobox" evidence="8">
    <location>
        <begin position="88"/>
        <end position="148"/>
    </location>
</feature>
<evidence type="ECO:0000313" key="9">
    <source>
        <dbReference type="EMBL" id="KAF9466450.1"/>
    </source>
</evidence>
<feature type="compositionally biased region" description="Polar residues" evidence="7">
    <location>
        <begin position="412"/>
        <end position="435"/>
    </location>
</feature>
<evidence type="ECO:0000313" key="10">
    <source>
        <dbReference type="Proteomes" id="UP000807353"/>
    </source>
</evidence>
<evidence type="ECO:0000256" key="6">
    <source>
        <dbReference type="RuleBase" id="RU000682"/>
    </source>
</evidence>
<dbReference type="PROSITE" id="PS50071">
    <property type="entry name" value="HOMEOBOX_2"/>
    <property type="match status" value="1"/>
</dbReference>
<dbReference type="GO" id="GO:0030154">
    <property type="term" value="P:cell differentiation"/>
    <property type="evidence" value="ECO:0007669"/>
    <property type="project" value="TreeGrafter"/>
</dbReference>
<evidence type="ECO:0000256" key="1">
    <source>
        <dbReference type="ARBA" id="ARBA00004123"/>
    </source>
</evidence>
<dbReference type="AlphaFoldDB" id="A0A9P6CLM2"/>
<dbReference type="Gene3D" id="1.10.10.60">
    <property type="entry name" value="Homeodomain-like"/>
    <property type="match status" value="1"/>
</dbReference>
<evidence type="ECO:0000259" key="8">
    <source>
        <dbReference type="PROSITE" id="PS50071"/>
    </source>
</evidence>
<dbReference type="InterPro" id="IPR057939">
    <property type="entry name" value="TRF2_HOY1_PH"/>
</dbReference>
<dbReference type="GO" id="GO:0000978">
    <property type="term" value="F:RNA polymerase II cis-regulatory region sequence-specific DNA binding"/>
    <property type="evidence" value="ECO:0007669"/>
    <property type="project" value="TreeGrafter"/>
</dbReference>
<dbReference type="PANTHER" id="PTHR24324">
    <property type="entry name" value="HOMEOBOX PROTEIN HHEX"/>
    <property type="match status" value="1"/>
</dbReference>
<feature type="region of interest" description="Disordered" evidence="7">
    <location>
        <begin position="141"/>
        <end position="170"/>
    </location>
</feature>
<protein>
    <recommendedName>
        <fullName evidence="8">Homeobox domain-containing protein</fullName>
    </recommendedName>
</protein>
<dbReference type="SMART" id="SM00389">
    <property type="entry name" value="HOX"/>
    <property type="match status" value="1"/>
</dbReference>
<dbReference type="CDD" id="cd00086">
    <property type="entry name" value="homeodomain"/>
    <property type="match status" value="1"/>
</dbReference>
<feature type="compositionally biased region" description="Pro residues" evidence="7">
    <location>
        <begin position="340"/>
        <end position="351"/>
    </location>
</feature>
<feature type="region of interest" description="Disordered" evidence="7">
    <location>
        <begin position="25"/>
        <end position="99"/>
    </location>
</feature>
<evidence type="ECO:0000256" key="5">
    <source>
        <dbReference type="PROSITE-ProRule" id="PRU00108"/>
    </source>
</evidence>
<keyword evidence="2 5" id="KW-0238">DNA-binding</keyword>
<comment type="caution">
    <text evidence="9">The sequence shown here is derived from an EMBL/GenBank/DDBJ whole genome shotgun (WGS) entry which is preliminary data.</text>
</comment>
<evidence type="ECO:0000256" key="3">
    <source>
        <dbReference type="ARBA" id="ARBA00023155"/>
    </source>
</evidence>
<evidence type="ECO:0000256" key="4">
    <source>
        <dbReference type="ARBA" id="ARBA00023242"/>
    </source>
</evidence>
<dbReference type="InterPro" id="IPR009057">
    <property type="entry name" value="Homeodomain-like_sf"/>
</dbReference>
<dbReference type="SUPFAM" id="SSF46689">
    <property type="entry name" value="Homeodomain-like"/>
    <property type="match status" value="1"/>
</dbReference>
<keyword evidence="10" id="KW-1185">Reference proteome</keyword>
<dbReference type="EMBL" id="MU150241">
    <property type="protein sequence ID" value="KAF9466450.1"/>
    <property type="molecule type" value="Genomic_DNA"/>
</dbReference>
<dbReference type="OrthoDB" id="6159439at2759"/>
<dbReference type="GO" id="GO:0005634">
    <property type="term" value="C:nucleus"/>
    <property type="evidence" value="ECO:0007669"/>
    <property type="project" value="UniProtKB-SubCell"/>
</dbReference>
<keyword evidence="4 5" id="KW-0539">Nucleus</keyword>
<evidence type="ECO:0000256" key="7">
    <source>
        <dbReference type="SAM" id="MobiDB-lite"/>
    </source>
</evidence>
<sequence>MADYEAYMDSKRVTLQLDTSSFIRIADTDDDNDSNNTSPDSTAPEHSPRLRPIHINTRPSSRGSESDDERDPASGPHRSRSVSSGKSDKEKRKRSRVTPEQLVHLERFFSVDRSPTAARRREISDLLGMQERQTQIWFQNRRAKAKLQDSKQKGRSGSAEVPPDSPPQLSTGFEADLQNLIHEDEPVTIIPCTDLSIGTWRRIATTVGKHDLVAYVCDIKKCLTWFIHSAGFGFKMEIPFDTIINTTFTNAAPGSGLASFQLSQPPIFYLENTGSPDTDGSSGRYWKRCSDWTEGHQASTVLHHELIGSAVQLSHVLRSLTAEKGTDIPLRYPSYRVEPPTSPMELPPPPMAGLTGPGYHYQPEVARSSPDCVHALISRKRSSYSGSILTSHSPDSAYSNDSDRPVPYNVPPGSSFSQPHSYTTQSNRDAPTVSDFSTPLYNDYTAEAHHIGGHHGQHVNDYTGVPISHGLAPRPYAAQPVPRTFYSEIPRLLHTVYDTADTQMHRSSSVPSVENHYLQPSPSPPLLTTPYHPPPHLLDNTNHSEGYQNHHNSITPPILTGLPPVYNDT</sequence>
<feature type="region of interest" description="Disordered" evidence="7">
    <location>
        <begin position="331"/>
        <end position="362"/>
    </location>
</feature>
<dbReference type="InterPro" id="IPR001356">
    <property type="entry name" value="HD"/>
</dbReference>
<dbReference type="Pfam" id="PF00046">
    <property type="entry name" value="Homeodomain"/>
    <property type="match status" value="1"/>
</dbReference>
<dbReference type="Pfam" id="PF24818">
    <property type="entry name" value="PH_TRF2_HOY1"/>
    <property type="match status" value="1"/>
</dbReference>
<organism evidence="9 10">
    <name type="scientific">Collybia nuda</name>
    <dbReference type="NCBI Taxonomy" id="64659"/>
    <lineage>
        <taxon>Eukaryota</taxon>
        <taxon>Fungi</taxon>
        <taxon>Dikarya</taxon>
        <taxon>Basidiomycota</taxon>
        <taxon>Agaricomycotina</taxon>
        <taxon>Agaricomycetes</taxon>
        <taxon>Agaricomycetidae</taxon>
        <taxon>Agaricales</taxon>
        <taxon>Tricholomatineae</taxon>
        <taxon>Clitocybaceae</taxon>
        <taxon>Collybia</taxon>
    </lineage>
</organism>
<reference evidence="9" key="1">
    <citation type="submission" date="2020-11" db="EMBL/GenBank/DDBJ databases">
        <authorList>
            <consortium name="DOE Joint Genome Institute"/>
            <person name="Ahrendt S."/>
            <person name="Riley R."/>
            <person name="Andreopoulos W."/>
            <person name="Labutti K."/>
            <person name="Pangilinan J."/>
            <person name="Ruiz-Duenas F.J."/>
            <person name="Barrasa J.M."/>
            <person name="Sanchez-Garcia M."/>
            <person name="Camarero S."/>
            <person name="Miyauchi S."/>
            <person name="Serrano A."/>
            <person name="Linde D."/>
            <person name="Babiker R."/>
            <person name="Drula E."/>
            <person name="Ayuso-Fernandez I."/>
            <person name="Pacheco R."/>
            <person name="Padilla G."/>
            <person name="Ferreira P."/>
            <person name="Barriuso J."/>
            <person name="Kellner H."/>
            <person name="Castanera R."/>
            <person name="Alfaro M."/>
            <person name="Ramirez L."/>
            <person name="Pisabarro A.G."/>
            <person name="Kuo A."/>
            <person name="Tritt A."/>
            <person name="Lipzen A."/>
            <person name="He G."/>
            <person name="Yan M."/>
            <person name="Ng V."/>
            <person name="Cullen D."/>
            <person name="Martin F."/>
            <person name="Rosso M.-N."/>
            <person name="Henrissat B."/>
            <person name="Hibbett D."/>
            <person name="Martinez A.T."/>
            <person name="Grigoriev I.V."/>
        </authorList>
    </citation>
    <scope>NUCLEOTIDE SEQUENCE</scope>
    <source>
        <strain evidence="9">CBS 247.69</strain>
    </source>
</reference>
<gene>
    <name evidence="9" type="ORF">BDZ94DRAFT_1250943</name>
</gene>
<dbReference type="PANTHER" id="PTHR24324:SF5">
    <property type="entry name" value="HEMATOPOIETICALLY-EXPRESSED HOMEOBOX PROTEIN HHEX"/>
    <property type="match status" value="1"/>
</dbReference>
<dbReference type="Proteomes" id="UP000807353">
    <property type="component" value="Unassembled WGS sequence"/>
</dbReference>
<feature type="compositionally biased region" description="Polar residues" evidence="7">
    <location>
        <begin position="384"/>
        <end position="400"/>
    </location>
</feature>
<feature type="DNA-binding region" description="Homeobox" evidence="5">
    <location>
        <begin position="90"/>
        <end position="149"/>
    </location>
</feature>
<comment type="subcellular location">
    <subcellularLocation>
        <location evidence="1 5 6">Nucleus</location>
    </subcellularLocation>
</comment>
<keyword evidence="3 5" id="KW-0371">Homeobox</keyword>
<proteinExistence type="predicted"/>
<feature type="region of interest" description="Disordered" evidence="7">
    <location>
        <begin position="384"/>
        <end position="435"/>
    </location>
</feature>
<accession>A0A9P6CLM2</accession>
<evidence type="ECO:0000256" key="2">
    <source>
        <dbReference type="ARBA" id="ARBA00023125"/>
    </source>
</evidence>